<gene>
    <name evidence="4" type="ORF">LIER_28111</name>
</gene>
<dbReference type="Gene3D" id="3.40.50.1820">
    <property type="entry name" value="alpha/beta hydrolase"/>
    <property type="match status" value="1"/>
</dbReference>
<keyword evidence="5" id="KW-1185">Reference proteome</keyword>
<dbReference type="EMBL" id="BAABME010009233">
    <property type="protein sequence ID" value="GAA0174792.1"/>
    <property type="molecule type" value="Genomic_DNA"/>
</dbReference>
<dbReference type="SUPFAM" id="SSF53474">
    <property type="entry name" value="alpha/beta-Hydrolases"/>
    <property type="match status" value="1"/>
</dbReference>
<feature type="domain" description="AB hydrolase-1" evidence="3">
    <location>
        <begin position="22"/>
        <end position="254"/>
    </location>
</feature>
<dbReference type="InterPro" id="IPR000073">
    <property type="entry name" value="AB_hydrolase_1"/>
</dbReference>
<name>A0AAV3RKH2_LITER</name>
<reference evidence="4 5" key="1">
    <citation type="submission" date="2024-01" db="EMBL/GenBank/DDBJ databases">
        <title>The complete chloroplast genome sequence of Lithospermum erythrorhizon: insights into the phylogenetic relationship among Boraginaceae species and the maternal lineages of purple gromwells.</title>
        <authorList>
            <person name="Okada T."/>
            <person name="Watanabe K."/>
        </authorList>
    </citation>
    <scope>NUCLEOTIDE SEQUENCE [LARGE SCALE GENOMIC DNA]</scope>
</reference>
<dbReference type="InterPro" id="IPR029058">
    <property type="entry name" value="AB_hydrolase_fold"/>
</dbReference>
<evidence type="ECO:0000256" key="1">
    <source>
        <dbReference type="ARBA" id="ARBA00008645"/>
    </source>
</evidence>
<dbReference type="Proteomes" id="UP001454036">
    <property type="component" value="Unassembled WGS sequence"/>
</dbReference>
<evidence type="ECO:0000256" key="2">
    <source>
        <dbReference type="ARBA" id="ARBA00022801"/>
    </source>
</evidence>
<dbReference type="FunFam" id="3.40.50.1820:FF:000042">
    <property type="entry name" value="probable strigolactone esterase DAD2"/>
    <property type="match status" value="1"/>
</dbReference>
<dbReference type="PANTHER" id="PTHR43039">
    <property type="entry name" value="ESTERASE-RELATED"/>
    <property type="match status" value="1"/>
</dbReference>
<dbReference type="GO" id="GO:0006508">
    <property type="term" value="P:proteolysis"/>
    <property type="evidence" value="ECO:0007669"/>
    <property type="project" value="UniProtKB-KW"/>
</dbReference>
<dbReference type="GO" id="GO:0008233">
    <property type="term" value="F:peptidase activity"/>
    <property type="evidence" value="ECO:0007669"/>
    <property type="project" value="UniProtKB-KW"/>
</dbReference>
<keyword evidence="4" id="KW-0645">Protease</keyword>
<comment type="caution">
    <text evidence="4">The sequence shown here is derived from an EMBL/GenBank/DDBJ whole genome shotgun (WGS) entry which is preliminary data.</text>
</comment>
<dbReference type="AlphaFoldDB" id="A0AAV3RKH2"/>
<keyword evidence="2" id="KW-0378">Hydrolase</keyword>
<evidence type="ECO:0000313" key="5">
    <source>
        <dbReference type="Proteomes" id="UP001454036"/>
    </source>
</evidence>
<proteinExistence type="inferred from homology"/>
<organism evidence="4 5">
    <name type="scientific">Lithospermum erythrorhizon</name>
    <name type="common">Purple gromwell</name>
    <name type="synonym">Lithospermum officinale var. erythrorhizon</name>
    <dbReference type="NCBI Taxonomy" id="34254"/>
    <lineage>
        <taxon>Eukaryota</taxon>
        <taxon>Viridiplantae</taxon>
        <taxon>Streptophyta</taxon>
        <taxon>Embryophyta</taxon>
        <taxon>Tracheophyta</taxon>
        <taxon>Spermatophyta</taxon>
        <taxon>Magnoliopsida</taxon>
        <taxon>eudicotyledons</taxon>
        <taxon>Gunneridae</taxon>
        <taxon>Pentapetalae</taxon>
        <taxon>asterids</taxon>
        <taxon>lamiids</taxon>
        <taxon>Boraginales</taxon>
        <taxon>Boraginaceae</taxon>
        <taxon>Boraginoideae</taxon>
        <taxon>Lithospermeae</taxon>
        <taxon>Lithospermum</taxon>
    </lineage>
</organism>
<evidence type="ECO:0000259" key="3">
    <source>
        <dbReference type="Pfam" id="PF00561"/>
    </source>
</evidence>
<accession>A0AAV3RKH2</accession>
<protein>
    <submittedName>
        <fullName evidence="4">Serine protease</fullName>
    </submittedName>
</protein>
<sequence length="271" mass="30057">MVIQNGLSKAMNAKIIGSGEETIVLAHGYGGDQSVWDNVLGQLAQNCKVVVFDWSFSGAIKDPSFFDEGKYSSYDDFADDLVSLMDEMSLSSTIFVGHSMSGMIGCIASIKRPELFKKLVLVASSPRYKNLEDYEGGFEESAIDQLFLNIEFNFEQWSSSFAAMIAGPNDPLCMEKYEKSLKRMTPNVALHVAKIVFLCDERSTLEKVSTPCTIIQTKNDVPVPNSIPKYMQSKIQADTNIEIIDMEGHFPQLTASNDFLDVLNKVISQSI</sequence>
<evidence type="ECO:0000313" key="4">
    <source>
        <dbReference type="EMBL" id="GAA0174792.1"/>
    </source>
</evidence>
<dbReference type="Pfam" id="PF00561">
    <property type="entry name" value="Abhydrolase_1"/>
    <property type="match status" value="1"/>
</dbReference>
<comment type="similarity">
    <text evidence="1">Belongs to the AB hydrolase superfamily.</text>
</comment>